<name>A0A5C5YLD0_9BACT</name>
<proteinExistence type="predicted"/>
<feature type="transmembrane region" description="Helical" evidence="6">
    <location>
        <begin position="310"/>
        <end position="328"/>
    </location>
</feature>
<dbReference type="Proteomes" id="UP000318478">
    <property type="component" value="Unassembled WGS sequence"/>
</dbReference>
<dbReference type="AlphaFoldDB" id="A0A5C5YLD0"/>
<evidence type="ECO:0000256" key="5">
    <source>
        <dbReference type="ARBA" id="ARBA00023136"/>
    </source>
</evidence>
<feature type="transmembrane region" description="Helical" evidence="6">
    <location>
        <begin position="74"/>
        <end position="93"/>
    </location>
</feature>
<keyword evidence="8" id="KW-1185">Reference proteome</keyword>
<feature type="transmembrane region" description="Helical" evidence="6">
    <location>
        <begin position="105"/>
        <end position="125"/>
    </location>
</feature>
<dbReference type="GO" id="GO:0005886">
    <property type="term" value="C:plasma membrane"/>
    <property type="evidence" value="ECO:0007669"/>
    <property type="project" value="TreeGrafter"/>
</dbReference>
<feature type="transmembrane region" description="Helical" evidence="6">
    <location>
        <begin position="280"/>
        <end position="298"/>
    </location>
</feature>
<evidence type="ECO:0000313" key="8">
    <source>
        <dbReference type="Proteomes" id="UP000318478"/>
    </source>
</evidence>
<dbReference type="GO" id="GO:0015141">
    <property type="term" value="F:succinate transmembrane transporter activity"/>
    <property type="evidence" value="ECO:0007669"/>
    <property type="project" value="UniProtKB-ARBA"/>
</dbReference>
<evidence type="ECO:0000313" key="7">
    <source>
        <dbReference type="EMBL" id="TWT75684.1"/>
    </source>
</evidence>
<feature type="transmembrane region" description="Helical" evidence="6">
    <location>
        <begin position="161"/>
        <end position="180"/>
    </location>
</feature>
<protein>
    <submittedName>
        <fullName evidence="7">Sodium-dependent dicarboxylate transporter SdcS</fullName>
    </submittedName>
</protein>
<dbReference type="NCBIfam" id="TIGR00785">
    <property type="entry name" value="dass"/>
    <property type="match status" value="1"/>
</dbReference>
<dbReference type="PANTHER" id="PTHR10283:SF82">
    <property type="entry name" value="SOLUTE CARRIER FAMILY 13 MEMBER 2"/>
    <property type="match status" value="1"/>
</dbReference>
<dbReference type="CDD" id="cd01115">
    <property type="entry name" value="SLC13_permease"/>
    <property type="match status" value="1"/>
</dbReference>
<keyword evidence="4 6" id="KW-1133">Transmembrane helix</keyword>
<keyword evidence="3 6" id="KW-0812">Transmembrane</keyword>
<dbReference type="EMBL" id="SJPO01000007">
    <property type="protein sequence ID" value="TWT75684.1"/>
    <property type="molecule type" value="Genomic_DNA"/>
</dbReference>
<feature type="transmembrane region" description="Helical" evidence="6">
    <location>
        <begin position="340"/>
        <end position="363"/>
    </location>
</feature>
<evidence type="ECO:0000256" key="6">
    <source>
        <dbReference type="SAM" id="Phobius"/>
    </source>
</evidence>
<dbReference type="Pfam" id="PF00939">
    <property type="entry name" value="Na_sulph_symp"/>
    <property type="match status" value="1"/>
</dbReference>
<sequence>MNWVLIGGPLMAIAVGAWVASSFGSAPAGWTAGVTTLCAVWWVAEPIPIPVTSLLPLAIFPLVGVLSAKDVGEAYGSPLVLLMLGGFMLSAAMEKSGAHRRIAIGMVNLFGGGGRQLVFGFMAAAAFLSMWISNTATALMMLPIAMAVLQQSKDRNLARALLLGITYAASIGGIGTPIGTPPNLLFMEVYAQTTGVEPTFLQWMGWALPIMAVMLPLAAFWLTRSVARDDQIALPQAGRWRAEEVRTLVIFSVAALLWVTRKEPFGGWSSLAGLPSANDASIALLAVIALFIAPNGKGARLLDWPTAAKIPWGILILYGGGIAIAKSFSESGVSDALGGVVSGLAELPTILLIGAVCFTVTFLTEVTSNTATTALLMPILAAAATAAGIEPRLLMAPAAISASFAFMMPVATPPNAIVFGAGKLSMREMAREGFVLNLAGVVVVTLLATWLLGN</sequence>
<evidence type="ECO:0000256" key="2">
    <source>
        <dbReference type="ARBA" id="ARBA00022448"/>
    </source>
</evidence>
<evidence type="ECO:0000256" key="4">
    <source>
        <dbReference type="ARBA" id="ARBA00022989"/>
    </source>
</evidence>
<feature type="transmembrane region" description="Helical" evidence="6">
    <location>
        <begin position="395"/>
        <end position="422"/>
    </location>
</feature>
<comment type="subcellular location">
    <subcellularLocation>
        <location evidence="1">Membrane</location>
        <topology evidence="1">Multi-pass membrane protein</topology>
    </subcellularLocation>
</comment>
<organism evidence="7 8">
    <name type="scientific">Posidoniimonas polymericola</name>
    <dbReference type="NCBI Taxonomy" id="2528002"/>
    <lineage>
        <taxon>Bacteria</taxon>
        <taxon>Pseudomonadati</taxon>
        <taxon>Planctomycetota</taxon>
        <taxon>Planctomycetia</taxon>
        <taxon>Pirellulales</taxon>
        <taxon>Lacipirellulaceae</taxon>
        <taxon>Posidoniimonas</taxon>
    </lineage>
</organism>
<reference evidence="7 8" key="1">
    <citation type="submission" date="2019-02" db="EMBL/GenBank/DDBJ databases">
        <title>Deep-cultivation of Planctomycetes and their phenomic and genomic characterization uncovers novel biology.</title>
        <authorList>
            <person name="Wiegand S."/>
            <person name="Jogler M."/>
            <person name="Boedeker C."/>
            <person name="Pinto D."/>
            <person name="Vollmers J."/>
            <person name="Rivas-Marin E."/>
            <person name="Kohn T."/>
            <person name="Peeters S.H."/>
            <person name="Heuer A."/>
            <person name="Rast P."/>
            <person name="Oberbeckmann S."/>
            <person name="Bunk B."/>
            <person name="Jeske O."/>
            <person name="Meyerdierks A."/>
            <person name="Storesund J.E."/>
            <person name="Kallscheuer N."/>
            <person name="Luecker S."/>
            <person name="Lage O.M."/>
            <person name="Pohl T."/>
            <person name="Merkel B.J."/>
            <person name="Hornburger P."/>
            <person name="Mueller R.-W."/>
            <person name="Bruemmer F."/>
            <person name="Labrenz M."/>
            <person name="Spormann A.M."/>
            <person name="Op Den Camp H."/>
            <person name="Overmann J."/>
            <person name="Amann R."/>
            <person name="Jetten M.S.M."/>
            <person name="Mascher T."/>
            <person name="Medema M.H."/>
            <person name="Devos D.P."/>
            <person name="Kaster A.-K."/>
            <person name="Ovreas L."/>
            <person name="Rohde M."/>
            <person name="Galperin M.Y."/>
            <person name="Jogler C."/>
        </authorList>
    </citation>
    <scope>NUCLEOTIDE SEQUENCE [LARGE SCALE GENOMIC DNA]</scope>
    <source>
        <strain evidence="7 8">Pla123a</strain>
    </source>
</reference>
<feature type="transmembrane region" description="Helical" evidence="6">
    <location>
        <begin position="244"/>
        <end position="260"/>
    </location>
</feature>
<evidence type="ECO:0000256" key="3">
    <source>
        <dbReference type="ARBA" id="ARBA00022692"/>
    </source>
</evidence>
<comment type="caution">
    <text evidence="7">The sequence shown here is derived from an EMBL/GenBank/DDBJ whole genome shotgun (WGS) entry which is preliminary data.</text>
</comment>
<dbReference type="PANTHER" id="PTHR10283">
    <property type="entry name" value="SOLUTE CARRIER FAMILY 13 MEMBER"/>
    <property type="match status" value="1"/>
</dbReference>
<gene>
    <name evidence="7" type="primary">sdcS_1</name>
    <name evidence="7" type="ORF">Pla123a_31940</name>
</gene>
<keyword evidence="2" id="KW-0813">Transport</keyword>
<feature type="transmembrane region" description="Helical" evidence="6">
    <location>
        <begin position="200"/>
        <end position="223"/>
    </location>
</feature>
<feature type="transmembrane region" description="Helical" evidence="6">
    <location>
        <begin position="434"/>
        <end position="453"/>
    </location>
</feature>
<evidence type="ECO:0000256" key="1">
    <source>
        <dbReference type="ARBA" id="ARBA00004141"/>
    </source>
</evidence>
<feature type="transmembrane region" description="Helical" evidence="6">
    <location>
        <begin position="131"/>
        <end position="149"/>
    </location>
</feature>
<dbReference type="InterPro" id="IPR001898">
    <property type="entry name" value="SLC13A/DASS"/>
</dbReference>
<dbReference type="PROSITE" id="PS01271">
    <property type="entry name" value="NA_SULFATE"/>
    <property type="match status" value="1"/>
</dbReference>
<accession>A0A5C5YLD0</accession>
<feature type="transmembrane region" description="Helical" evidence="6">
    <location>
        <begin position="370"/>
        <end position="389"/>
    </location>
</feature>
<keyword evidence="5 6" id="KW-0472">Membrane</keyword>
<dbReference type="InterPro" id="IPR031312">
    <property type="entry name" value="Na/sul_symport_CS"/>
</dbReference>